<name>A0A6A6HEI2_VIRVR</name>
<dbReference type="EMBL" id="ML991785">
    <property type="protein sequence ID" value="KAF2236495.1"/>
    <property type="molecule type" value="Genomic_DNA"/>
</dbReference>
<evidence type="ECO:0000313" key="2">
    <source>
        <dbReference type="EMBL" id="KAF2236495.1"/>
    </source>
</evidence>
<proteinExistence type="predicted"/>
<gene>
    <name evidence="2" type="ORF">EV356DRAFT_498569</name>
</gene>
<keyword evidence="3" id="KW-1185">Reference proteome</keyword>
<dbReference type="Pfam" id="PF12311">
    <property type="entry name" value="DUF3632"/>
    <property type="match status" value="1"/>
</dbReference>
<feature type="region of interest" description="Disordered" evidence="1">
    <location>
        <begin position="137"/>
        <end position="156"/>
    </location>
</feature>
<organism evidence="2 3">
    <name type="scientific">Viridothelium virens</name>
    <name type="common">Speckled blister lichen</name>
    <name type="synonym">Trypethelium virens</name>
    <dbReference type="NCBI Taxonomy" id="1048519"/>
    <lineage>
        <taxon>Eukaryota</taxon>
        <taxon>Fungi</taxon>
        <taxon>Dikarya</taxon>
        <taxon>Ascomycota</taxon>
        <taxon>Pezizomycotina</taxon>
        <taxon>Dothideomycetes</taxon>
        <taxon>Dothideomycetes incertae sedis</taxon>
        <taxon>Trypetheliales</taxon>
        <taxon>Trypetheliaceae</taxon>
        <taxon>Viridothelium</taxon>
    </lineage>
</organism>
<sequence>MTAVSSKLNLSGTTPALANIYPTLSDYLYDPSSSPSKAAKYLYDIFNSNNEKTEENPPAPGYLWEIVFWLIKQIPANDHRQDQLVVLVSEIRNIPSSSNNYASRRDSKGPCHTSWADLPSFYTVWLDFEREAPLGSLRASRDPHTTSHEPQNSTAEIWGGVPLTGIEWANLHTFLARLHSATDFRDLELRGMFALLDALEEELTPQLADDLVPAAAHWIAYAGKKLRDHQIVYPGSERDDQIKRSPSSRGPLYAGPHGFCGERWTFWKTRFRILSEWGDLEEGTREAAGRAAEEMEALDQGQVRLRLEKVRSAFLLR</sequence>
<dbReference type="PANTHER" id="PTHR38797">
    <property type="entry name" value="NUCLEAR PORE COMPLEX PROTEIN NUP85-RELATED"/>
    <property type="match status" value="1"/>
</dbReference>
<dbReference type="Proteomes" id="UP000800092">
    <property type="component" value="Unassembled WGS sequence"/>
</dbReference>
<dbReference type="InterPro" id="IPR022085">
    <property type="entry name" value="OpdG"/>
</dbReference>
<evidence type="ECO:0000313" key="3">
    <source>
        <dbReference type="Proteomes" id="UP000800092"/>
    </source>
</evidence>
<dbReference type="InterPro" id="IPR053204">
    <property type="entry name" value="Oxopyrrolidines_Biosynth-assoc"/>
</dbReference>
<dbReference type="OrthoDB" id="3350591at2759"/>
<accession>A0A6A6HEI2</accession>
<dbReference type="AlphaFoldDB" id="A0A6A6HEI2"/>
<dbReference type="PANTHER" id="PTHR38797:SF4">
    <property type="entry name" value="NUCLEAR PORE COMPLEX PROTEIN NUP85"/>
    <property type="match status" value="1"/>
</dbReference>
<reference evidence="2" key="1">
    <citation type="journal article" date="2020" name="Stud. Mycol.">
        <title>101 Dothideomycetes genomes: a test case for predicting lifestyles and emergence of pathogens.</title>
        <authorList>
            <person name="Haridas S."/>
            <person name="Albert R."/>
            <person name="Binder M."/>
            <person name="Bloem J."/>
            <person name="Labutti K."/>
            <person name="Salamov A."/>
            <person name="Andreopoulos B."/>
            <person name="Baker S."/>
            <person name="Barry K."/>
            <person name="Bills G."/>
            <person name="Bluhm B."/>
            <person name="Cannon C."/>
            <person name="Castanera R."/>
            <person name="Culley D."/>
            <person name="Daum C."/>
            <person name="Ezra D."/>
            <person name="Gonzalez J."/>
            <person name="Henrissat B."/>
            <person name="Kuo A."/>
            <person name="Liang C."/>
            <person name="Lipzen A."/>
            <person name="Lutzoni F."/>
            <person name="Magnuson J."/>
            <person name="Mondo S."/>
            <person name="Nolan M."/>
            <person name="Ohm R."/>
            <person name="Pangilinan J."/>
            <person name="Park H.-J."/>
            <person name="Ramirez L."/>
            <person name="Alfaro M."/>
            <person name="Sun H."/>
            <person name="Tritt A."/>
            <person name="Yoshinaga Y."/>
            <person name="Zwiers L.-H."/>
            <person name="Turgeon B."/>
            <person name="Goodwin S."/>
            <person name="Spatafora J."/>
            <person name="Crous P."/>
            <person name="Grigoriev I."/>
        </authorList>
    </citation>
    <scope>NUCLEOTIDE SEQUENCE</scope>
    <source>
        <strain evidence="2">Tuck. ex Michener</strain>
    </source>
</reference>
<evidence type="ECO:0000256" key="1">
    <source>
        <dbReference type="SAM" id="MobiDB-lite"/>
    </source>
</evidence>
<protein>
    <submittedName>
        <fullName evidence="2">Uncharacterized protein</fullName>
    </submittedName>
</protein>